<dbReference type="PATRIC" id="fig|1476583.3.peg.325"/>
<proteinExistence type="predicted"/>
<evidence type="ECO:0000313" key="3">
    <source>
        <dbReference type="Proteomes" id="UP000020492"/>
    </source>
</evidence>
<accession>A0A016QUJ9</accession>
<dbReference type="STRING" id="1476583.DEIPH_ctg004orf0180"/>
<dbReference type="Proteomes" id="UP000020492">
    <property type="component" value="Unassembled WGS sequence"/>
</dbReference>
<organism evidence="2 3">
    <name type="scientific">Deinococcus phoenicis</name>
    <dbReference type="NCBI Taxonomy" id="1476583"/>
    <lineage>
        <taxon>Bacteria</taxon>
        <taxon>Thermotogati</taxon>
        <taxon>Deinococcota</taxon>
        <taxon>Deinococci</taxon>
        <taxon>Deinococcales</taxon>
        <taxon>Deinococcaceae</taxon>
        <taxon>Deinococcus</taxon>
    </lineage>
</organism>
<keyword evidence="1" id="KW-1133">Transmembrane helix</keyword>
<dbReference type="AlphaFoldDB" id="A0A016QUJ9"/>
<reference evidence="2 3" key="1">
    <citation type="submission" date="2014-03" db="EMBL/GenBank/DDBJ databases">
        <title>Draft genome sequence of Deinococcus phoenicis 1P10ME.</title>
        <authorList>
            <person name="Stepanov V.G."/>
            <person name="Vaishampayan P."/>
            <person name="Venkateswaran K."/>
            <person name="Fox G.E."/>
        </authorList>
    </citation>
    <scope>NUCLEOTIDE SEQUENCE [LARGE SCALE GENOMIC DNA]</scope>
    <source>
        <strain evidence="2 3">1P10ME</strain>
    </source>
</reference>
<name>A0A016QUJ9_9DEIO</name>
<keyword evidence="3" id="KW-1185">Reference proteome</keyword>
<evidence type="ECO:0000313" key="2">
    <source>
        <dbReference type="EMBL" id="EYB69651.1"/>
    </source>
</evidence>
<dbReference type="EMBL" id="JHAC01000004">
    <property type="protein sequence ID" value="EYB69651.1"/>
    <property type="molecule type" value="Genomic_DNA"/>
</dbReference>
<dbReference type="RefSeq" id="WP_235183140.1">
    <property type="nucleotide sequence ID" value="NZ_JHAC01000004.1"/>
</dbReference>
<evidence type="ECO:0000256" key="1">
    <source>
        <dbReference type="SAM" id="Phobius"/>
    </source>
</evidence>
<comment type="caution">
    <text evidence="2">The sequence shown here is derived from an EMBL/GenBank/DDBJ whole genome shotgun (WGS) entry which is preliminary data.</text>
</comment>
<feature type="transmembrane region" description="Helical" evidence="1">
    <location>
        <begin position="46"/>
        <end position="64"/>
    </location>
</feature>
<keyword evidence="1" id="KW-0472">Membrane</keyword>
<keyword evidence="1" id="KW-0812">Transmembrane</keyword>
<protein>
    <submittedName>
        <fullName evidence="2">Uncharacterized protein</fullName>
    </submittedName>
</protein>
<gene>
    <name evidence="2" type="ORF">DEIPH_ctg004orf0180</name>
</gene>
<sequence>MKAQWRRPGTFCPIFAHADQAPEAWKVRPGPLPVAPPGRPAMRRTLTLLACALGLGTALAVTHVPGTYT</sequence>